<name>A0A4Z2H1V2_9TELE</name>
<dbReference type="Proteomes" id="UP000314294">
    <property type="component" value="Unassembled WGS sequence"/>
</dbReference>
<accession>A0A4Z2H1V2</accession>
<proteinExistence type="predicted"/>
<sequence>MPVTFLRRDAKRTLFSLVQEICKKTAHDGLVANHQNILLPLQLHDHWLQSLHQIFLSGFWVSSRGEVSNVNSALSNILGITGVPLPMCN</sequence>
<evidence type="ECO:0000313" key="2">
    <source>
        <dbReference type="Proteomes" id="UP000314294"/>
    </source>
</evidence>
<keyword evidence="2" id="KW-1185">Reference proteome</keyword>
<reference evidence="1 2" key="1">
    <citation type="submission" date="2019-03" db="EMBL/GenBank/DDBJ databases">
        <title>First draft genome of Liparis tanakae, snailfish: a comprehensive survey of snailfish specific genes.</title>
        <authorList>
            <person name="Kim W."/>
            <person name="Song I."/>
            <person name="Jeong J.-H."/>
            <person name="Kim D."/>
            <person name="Kim S."/>
            <person name="Ryu S."/>
            <person name="Song J.Y."/>
            <person name="Lee S.K."/>
        </authorList>
    </citation>
    <scope>NUCLEOTIDE SEQUENCE [LARGE SCALE GENOMIC DNA]</scope>
    <source>
        <tissue evidence="1">Muscle</tissue>
    </source>
</reference>
<organism evidence="1 2">
    <name type="scientific">Liparis tanakae</name>
    <name type="common">Tanaka's snailfish</name>
    <dbReference type="NCBI Taxonomy" id="230148"/>
    <lineage>
        <taxon>Eukaryota</taxon>
        <taxon>Metazoa</taxon>
        <taxon>Chordata</taxon>
        <taxon>Craniata</taxon>
        <taxon>Vertebrata</taxon>
        <taxon>Euteleostomi</taxon>
        <taxon>Actinopterygii</taxon>
        <taxon>Neopterygii</taxon>
        <taxon>Teleostei</taxon>
        <taxon>Neoteleostei</taxon>
        <taxon>Acanthomorphata</taxon>
        <taxon>Eupercaria</taxon>
        <taxon>Perciformes</taxon>
        <taxon>Cottioidei</taxon>
        <taxon>Cottales</taxon>
        <taxon>Liparidae</taxon>
        <taxon>Liparis</taxon>
    </lineage>
</organism>
<dbReference type="OrthoDB" id="7472954at2759"/>
<comment type="caution">
    <text evidence="1">The sequence shown here is derived from an EMBL/GenBank/DDBJ whole genome shotgun (WGS) entry which is preliminary data.</text>
</comment>
<protein>
    <submittedName>
        <fullName evidence="1">Uncharacterized protein</fullName>
    </submittedName>
</protein>
<gene>
    <name evidence="1" type="ORF">EYF80_030022</name>
</gene>
<evidence type="ECO:0000313" key="1">
    <source>
        <dbReference type="EMBL" id="TNN59749.1"/>
    </source>
</evidence>
<dbReference type="AlphaFoldDB" id="A0A4Z2H1V2"/>
<dbReference type="EMBL" id="SRLO01000349">
    <property type="protein sequence ID" value="TNN59749.1"/>
    <property type="molecule type" value="Genomic_DNA"/>
</dbReference>